<organism evidence="2 3">
    <name type="scientific">Aspergillus calidoustus</name>
    <dbReference type="NCBI Taxonomy" id="454130"/>
    <lineage>
        <taxon>Eukaryota</taxon>
        <taxon>Fungi</taxon>
        <taxon>Dikarya</taxon>
        <taxon>Ascomycota</taxon>
        <taxon>Pezizomycotina</taxon>
        <taxon>Eurotiomycetes</taxon>
        <taxon>Eurotiomycetidae</taxon>
        <taxon>Eurotiales</taxon>
        <taxon>Aspergillaceae</taxon>
        <taxon>Aspergillus</taxon>
        <taxon>Aspergillus subgen. Nidulantes</taxon>
    </lineage>
</organism>
<dbReference type="Proteomes" id="UP000054771">
    <property type="component" value="Unassembled WGS sequence"/>
</dbReference>
<dbReference type="AlphaFoldDB" id="A0A0U5CLC9"/>
<feature type="compositionally biased region" description="Basic and acidic residues" evidence="1">
    <location>
        <begin position="71"/>
        <end position="83"/>
    </location>
</feature>
<gene>
    <name evidence="2" type="ORF">ASPCAL01701</name>
</gene>
<evidence type="ECO:0000313" key="2">
    <source>
        <dbReference type="EMBL" id="CEN59249.1"/>
    </source>
</evidence>
<protein>
    <submittedName>
        <fullName evidence="2">Uncharacterized protein</fullName>
    </submittedName>
</protein>
<dbReference type="PANTHER" id="PTHR38111:SF6">
    <property type="entry name" value="FINGER DOMAIN PROTEIN, PUTATIVE (AFU_ORTHOLOGUE AFUA_8G01940)-RELATED"/>
    <property type="match status" value="1"/>
</dbReference>
<dbReference type="OrthoDB" id="5126878at2759"/>
<dbReference type="InterPro" id="IPR053178">
    <property type="entry name" value="Osmoadaptation_assoc"/>
</dbReference>
<dbReference type="PANTHER" id="PTHR38111">
    <property type="entry name" value="ZN(2)-C6 FUNGAL-TYPE DOMAIN-CONTAINING PROTEIN-RELATED"/>
    <property type="match status" value="1"/>
</dbReference>
<dbReference type="InterPro" id="IPR021858">
    <property type="entry name" value="Fun_TF"/>
</dbReference>
<name>A0A0U5CLC9_ASPCI</name>
<dbReference type="Pfam" id="PF11951">
    <property type="entry name" value="Fungal_trans_2"/>
    <property type="match status" value="1"/>
</dbReference>
<evidence type="ECO:0000313" key="3">
    <source>
        <dbReference type="Proteomes" id="UP000054771"/>
    </source>
</evidence>
<reference evidence="3" key="1">
    <citation type="journal article" date="2016" name="Genome Announc.">
        <title>Draft genome sequences of fungus Aspergillus calidoustus.</title>
        <authorList>
            <person name="Horn F."/>
            <person name="Linde J."/>
            <person name="Mattern D.J."/>
            <person name="Walther G."/>
            <person name="Guthke R."/>
            <person name="Scherlach K."/>
            <person name="Martin K."/>
            <person name="Brakhage A.A."/>
            <person name="Petzke L."/>
            <person name="Valiante V."/>
        </authorList>
    </citation>
    <scope>NUCLEOTIDE SEQUENCE [LARGE SCALE GENOMIC DNA]</scope>
    <source>
        <strain evidence="3">SF006504</strain>
    </source>
</reference>
<proteinExistence type="predicted"/>
<accession>A0A0U5CLC9</accession>
<keyword evidence="3" id="KW-1185">Reference proteome</keyword>
<dbReference type="STRING" id="454130.A0A0U5CLC9"/>
<sequence length="512" mass="56310">MVAPNQSHRGTSLWMNTCASMNRPPVSSGGGPARGALCRQRELGADAHVLPPEGSCFDDRSMSSTEFLPLSKRDSENCEESHVVPRLRHSPAGPPANGTSPNTDTDTQLLHQVVKHPRRLPHPSIWPLPNDTLHFPTLAAKSLDLQTREMFNASLCSVLIPETYAAFSKRLDQDIVAFVRDDQRAQCPPIQWAVRCYASWHLATLHSDADLLAQSRYIYGILIRYLQSALGDPRRSTSQTTLTVAVLMGIYEVFDGSSPDAWLVHIRGAKEILKRRGAAAHSSGFARTIVFSCRAFFIVEALISCEECFLAEQEWASVNARAFEREDRQGRGCRLVTLMDRTYREVVRVPGLVARTKAVLGTDTNKGGEGLMAGGKVGDDAGAAMASREELRIQIQRSQTTLRRLGRGLSSLSPEETMPKDQHGEYIVDSRFVSPIIRHNLYAASAVEESLGRLSAMLADSKEPDPTFKEPRLVEIPSESQTLTSDIMSPSLASRGSTGLDFLFLSLGVRAL</sequence>
<dbReference type="EMBL" id="CDMC01000002">
    <property type="protein sequence ID" value="CEN59249.1"/>
    <property type="molecule type" value="Genomic_DNA"/>
</dbReference>
<evidence type="ECO:0000256" key="1">
    <source>
        <dbReference type="SAM" id="MobiDB-lite"/>
    </source>
</evidence>
<feature type="region of interest" description="Disordered" evidence="1">
    <location>
        <begin position="71"/>
        <end position="104"/>
    </location>
</feature>